<dbReference type="InterPro" id="IPR006680">
    <property type="entry name" value="Amidohydro-rel"/>
</dbReference>
<dbReference type="InterPro" id="IPR032466">
    <property type="entry name" value="Metal_Hydrolase"/>
</dbReference>
<dbReference type="EMBL" id="PJQD01000115">
    <property type="protein sequence ID" value="POY70524.1"/>
    <property type="molecule type" value="Genomic_DNA"/>
</dbReference>
<gene>
    <name evidence="3" type="ORF">BMF94_6438</name>
</gene>
<feature type="domain" description="Amidohydrolase-related" evidence="2">
    <location>
        <begin position="140"/>
        <end position="484"/>
    </location>
</feature>
<dbReference type="Proteomes" id="UP000237144">
    <property type="component" value="Unassembled WGS sequence"/>
</dbReference>
<dbReference type="InterPro" id="IPR057744">
    <property type="entry name" value="OTAase-like"/>
</dbReference>
<dbReference type="SUPFAM" id="SSF51556">
    <property type="entry name" value="Metallo-dependent hydrolases"/>
    <property type="match status" value="1"/>
</dbReference>
<dbReference type="PANTHER" id="PTHR43135">
    <property type="entry name" value="ALPHA-D-RIBOSE 1-METHYLPHOSPHONATE 5-TRIPHOSPHATE DIPHOSPHATASE"/>
    <property type="match status" value="1"/>
</dbReference>
<feature type="region of interest" description="Disordered" evidence="1">
    <location>
        <begin position="33"/>
        <end position="65"/>
    </location>
</feature>
<feature type="compositionally biased region" description="Basic and acidic residues" evidence="1">
    <location>
        <begin position="506"/>
        <end position="521"/>
    </location>
</feature>
<accession>A0A2S5B155</accession>
<dbReference type="STRING" id="741276.A0A2S5B155"/>
<dbReference type="CDD" id="cd01299">
    <property type="entry name" value="Met_dep_hydrolase_A"/>
    <property type="match status" value="1"/>
</dbReference>
<dbReference type="InterPro" id="IPR051781">
    <property type="entry name" value="Metallo-dep_Hydrolase"/>
</dbReference>
<dbReference type="OrthoDB" id="194468at2759"/>
<evidence type="ECO:0000313" key="4">
    <source>
        <dbReference type="Proteomes" id="UP000237144"/>
    </source>
</evidence>
<evidence type="ECO:0000256" key="1">
    <source>
        <dbReference type="SAM" id="MobiDB-lite"/>
    </source>
</evidence>
<evidence type="ECO:0000259" key="2">
    <source>
        <dbReference type="Pfam" id="PF01979"/>
    </source>
</evidence>
<dbReference type="AlphaFoldDB" id="A0A2S5B155"/>
<name>A0A2S5B155_9BASI</name>
<dbReference type="PANTHER" id="PTHR43135:SF3">
    <property type="entry name" value="ALPHA-D-RIBOSE 1-METHYLPHOSPHONATE 5-TRIPHOSPHATE DIPHOSPHATASE"/>
    <property type="match status" value="1"/>
</dbReference>
<organism evidence="3 4">
    <name type="scientific">Rhodotorula taiwanensis</name>
    <dbReference type="NCBI Taxonomy" id="741276"/>
    <lineage>
        <taxon>Eukaryota</taxon>
        <taxon>Fungi</taxon>
        <taxon>Dikarya</taxon>
        <taxon>Basidiomycota</taxon>
        <taxon>Pucciniomycotina</taxon>
        <taxon>Microbotryomycetes</taxon>
        <taxon>Sporidiobolales</taxon>
        <taxon>Sporidiobolaceae</taxon>
        <taxon>Rhodotorula</taxon>
    </lineage>
</organism>
<dbReference type="Pfam" id="PF01979">
    <property type="entry name" value="Amidohydro_1"/>
    <property type="match status" value="1"/>
</dbReference>
<comment type="caution">
    <text evidence="3">The sequence shown here is derived from an EMBL/GenBank/DDBJ whole genome shotgun (WGS) entry which is preliminary data.</text>
</comment>
<protein>
    <recommendedName>
        <fullName evidence="2">Amidohydrolase-related domain-containing protein</fullName>
    </recommendedName>
</protein>
<dbReference type="GO" id="GO:0016810">
    <property type="term" value="F:hydrolase activity, acting on carbon-nitrogen (but not peptide) bonds"/>
    <property type="evidence" value="ECO:0007669"/>
    <property type="project" value="InterPro"/>
</dbReference>
<reference evidence="3 4" key="1">
    <citation type="journal article" date="2018" name="Front. Microbiol.">
        <title>Prospects for Fungal Bioremediation of Acidic Radioactive Waste Sites: Characterization and Genome Sequence of Rhodotorula taiwanensis MD1149.</title>
        <authorList>
            <person name="Tkavc R."/>
            <person name="Matrosova V.Y."/>
            <person name="Grichenko O.E."/>
            <person name="Gostincar C."/>
            <person name="Volpe R.P."/>
            <person name="Klimenkova P."/>
            <person name="Gaidamakova E.K."/>
            <person name="Zhou C.E."/>
            <person name="Stewart B.J."/>
            <person name="Lyman M.G."/>
            <person name="Malfatti S.A."/>
            <person name="Rubinfeld B."/>
            <person name="Courtot M."/>
            <person name="Singh J."/>
            <person name="Dalgard C.L."/>
            <person name="Hamilton T."/>
            <person name="Frey K.G."/>
            <person name="Gunde-Cimerman N."/>
            <person name="Dugan L."/>
            <person name="Daly M.J."/>
        </authorList>
    </citation>
    <scope>NUCLEOTIDE SEQUENCE [LARGE SCALE GENOMIC DNA]</scope>
    <source>
        <strain evidence="3 4">MD1149</strain>
    </source>
</reference>
<feature type="region of interest" description="Disordered" evidence="1">
    <location>
        <begin position="489"/>
        <end position="521"/>
    </location>
</feature>
<evidence type="ECO:0000313" key="3">
    <source>
        <dbReference type="EMBL" id="POY70524.1"/>
    </source>
</evidence>
<dbReference type="SUPFAM" id="SSF51338">
    <property type="entry name" value="Composite domain of metallo-dependent hydrolases"/>
    <property type="match status" value="1"/>
</dbReference>
<keyword evidence="4" id="KW-1185">Reference proteome</keyword>
<dbReference type="Gene3D" id="2.30.40.10">
    <property type="entry name" value="Urease, subunit C, domain 1"/>
    <property type="match status" value="1"/>
</dbReference>
<proteinExistence type="predicted"/>
<sequence length="521" mass="57142">MPAAVLSLPAEIRFDPQVAPSFSRWVPPRWMLQHASNPPTPRQPNRNGLGEPWDPKKPTFRGIDLTKPDPRLRVPKLEIECDNPDSKVAFLDVNILDSTGKDPYRGDVLIRGKRIVSVGDKLSDEQLAGARVYHGEGRTLMSGMCDAHTHFSWTNSGSLDGLATMPAEEHTLFAARSARTFLDCGYTMCHGAASAKQRLDAVVRDAINSGEIPGPRSTANGQEIAPRDGALIAGITRFADTPEEIIAAINDIADQGVDQIKLSMSGEEITEVLRAEDTTFSDELVAAAVEAAHARGVRVCSHARSDESILQCLQFGVDVIYHASFISDSTMVALEAQKNRVWVAPALAWLYGTLEDAESFGYPPTKAESVGYARELAIAVPGLKEMHRRGIRVLPGGDYGFAWTPHGTYRDPELFVTKLDYTPMESIIAATAMGGELMMHPEELGKVLPGYFADVILVNGNPLDDITLLSHHENLDVIMINGRIHKEQDKDHPASYEAKGSMIDKQQYHDADHYKREVGSK</sequence>
<dbReference type="Gene3D" id="3.20.20.140">
    <property type="entry name" value="Metal-dependent hydrolases"/>
    <property type="match status" value="1"/>
</dbReference>
<dbReference type="InterPro" id="IPR011059">
    <property type="entry name" value="Metal-dep_hydrolase_composite"/>
</dbReference>